<dbReference type="Proteomes" id="UP000276776">
    <property type="component" value="Unassembled WGS sequence"/>
</dbReference>
<proteinExistence type="predicted"/>
<evidence type="ECO:0000313" key="3">
    <source>
        <dbReference type="WBParaSite" id="TCLT_0000911501-mRNA-1"/>
    </source>
</evidence>
<gene>
    <name evidence="1" type="ORF">TCLT_LOCUS9104</name>
</gene>
<evidence type="ECO:0000313" key="1">
    <source>
        <dbReference type="EMBL" id="VDN06710.1"/>
    </source>
</evidence>
<dbReference type="AlphaFoldDB" id="A0A0N5D7Q8"/>
<keyword evidence="2" id="KW-1185">Reference proteome</keyword>
<dbReference type="EMBL" id="UYYF01004732">
    <property type="protein sequence ID" value="VDN06710.1"/>
    <property type="molecule type" value="Genomic_DNA"/>
</dbReference>
<dbReference type="WBParaSite" id="TCLT_0000911501-mRNA-1">
    <property type="protein sequence ID" value="TCLT_0000911501-mRNA-1"/>
    <property type="gene ID" value="TCLT_0000911501"/>
</dbReference>
<evidence type="ECO:0000313" key="2">
    <source>
        <dbReference type="Proteomes" id="UP000276776"/>
    </source>
</evidence>
<reference evidence="1 2" key="2">
    <citation type="submission" date="2018-11" db="EMBL/GenBank/DDBJ databases">
        <authorList>
            <consortium name="Pathogen Informatics"/>
        </authorList>
    </citation>
    <scope>NUCLEOTIDE SEQUENCE [LARGE SCALE GENOMIC DNA]</scope>
</reference>
<reference evidence="3" key="1">
    <citation type="submission" date="2017-02" db="UniProtKB">
        <authorList>
            <consortium name="WormBaseParasite"/>
        </authorList>
    </citation>
    <scope>IDENTIFICATION</scope>
</reference>
<accession>A0A0N5D7Q8</accession>
<organism evidence="3">
    <name type="scientific">Thelazia callipaeda</name>
    <name type="common">Oriental eyeworm</name>
    <name type="synonym">Parasitic nematode</name>
    <dbReference type="NCBI Taxonomy" id="103827"/>
    <lineage>
        <taxon>Eukaryota</taxon>
        <taxon>Metazoa</taxon>
        <taxon>Ecdysozoa</taxon>
        <taxon>Nematoda</taxon>
        <taxon>Chromadorea</taxon>
        <taxon>Rhabditida</taxon>
        <taxon>Spirurina</taxon>
        <taxon>Spiruromorpha</taxon>
        <taxon>Thelazioidea</taxon>
        <taxon>Thelaziidae</taxon>
        <taxon>Thelazia</taxon>
    </lineage>
</organism>
<protein>
    <submittedName>
        <fullName evidence="3">Serine-type D-Ala-D-Ala carboxypeptidase</fullName>
    </submittedName>
</protein>
<sequence>MVDPLSRRLNIRYPKVAMIKECTLRIICCLWMISLQSMPKEVKRLLAVVKLEVNSAKSATITQRLAERALNGKNFIKAMNEHAISIINYYAGVLKLEPENFKAIDHDIRQLLIKYGIHKQSACSERLHLRRNELRRGLHNVE</sequence>
<name>A0A0N5D7Q8_THECL</name>
<dbReference type="OrthoDB" id="6761232at2759"/>